<comment type="caution">
    <text evidence="1">The sequence shown here is derived from an EMBL/GenBank/DDBJ whole genome shotgun (WGS) entry which is preliminary data.</text>
</comment>
<evidence type="ECO:0000313" key="1">
    <source>
        <dbReference type="EMBL" id="KAJ3554375.1"/>
    </source>
</evidence>
<name>A0ACC1T6K7_9APHY</name>
<dbReference type="EMBL" id="JANHOG010000436">
    <property type="protein sequence ID" value="KAJ3554375.1"/>
    <property type="molecule type" value="Genomic_DNA"/>
</dbReference>
<evidence type="ECO:0000313" key="2">
    <source>
        <dbReference type="Proteomes" id="UP001148662"/>
    </source>
</evidence>
<keyword evidence="2" id="KW-1185">Reference proteome</keyword>
<organism evidence="1 2">
    <name type="scientific">Phlebia brevispora</name>
    <dbReference type="NCBI Taxonomy" id="194682"/>
    <lineage>
        <taxon>Eukaryota</taxon>
        <taxon>Fungi</taxon>
        <taxon>Dikarya</taxon>
        <taxon>Basidiomycota</taxon>
        <taxon>Agaricomycotina</taxon>
        <taxon>Agaricomycetes</taxon>
        <taxon>Polyporales</taxon>
        <taxon>Meruliaceae</taxon>
        <taxon>Phlebia</taxon>
    </lineage>
</organism>
<reference evidence="1" key="1">
    <citation type="submission" date="2022-07" db="EMBL/GenBank/DDBJ databases">
        <title>Genome Sequence of Phlebia brevispora.</title>
        <authorList>
            <person name="Buettner E."/>
        </authorList>
    </citation>
    <scope>NUCLEOTIDE SEQUENCE</scope>
    <source>
        <strain evidence="1">MPL23</strain>
    </source>
</reference>
<protein>
    <submittedName>
        <fullName evidence="1">Uncharacterized protein</fullName>
    </submittedName>
</protein>
<sequence length="948" mass="106095">MTDYIMNTPWAKAYSRLGVPSFSSEPLPPNISNSDFNRAKIHLAANLKQYAADNPPPPVTHQSRRLWLIESPSAKKDLAQTNSTAIMVDPAYLYLEIGSSASASPTFLSSHTIRHHQHRRHSVLYSVSVSNDLSLTSTRYTSRSAVLTRDVIASGVLWVPVEIGHSGGGCFCAFLISRDLWATAITYFALFGSFLRAHYRRLLDSTVTNSKLPLYDSRGIEEAMSSDMTVRRTHLIAGQHQRHTQRTVSPNSSGWVLIIGASASPREQKDGSYSLTQVGHITATSNQRIQHLRLPVLSPQCSSFNPAYPAYSDAAYRPFIPVKLPRHDLYKSPREQPAPDLEIFSRIIRLIYHEHASIVHPCQSFSHGFTSMAIEEKPGDTGSRSFAHGSNHDQSPRHEKPATHSPTVNADEAAGQRLPFEENVEFVENSALASNQYQNHPLHVLQHDEPLSAANARLGATPECHGHSRDDSTFLPLICCAFDDVDPGNIEAVCNCCALGVASSPDDTSPMSEARTPSSEIGTDLQYGTLPSDMSIQILHGFCRSPSFDMFIPESPIRCISPRLLITTTENASSHLGYTDASYPASLPNVPIHSIAAQLNPAEGYAADDEDEDEIALLHPPTKHRDTKIKQKSPKKQKLPKQKQPPKRREPKMVVDHAIHTHVRTAIMHLLGLNKNQQPTEPPTPAEVSSFVCGVGKGPSMSSFRLDYNSPAGSLYNQAAFREFGAWFAERVAAHIFPDIMVQDYMTSEYFCTIARSKYAHIRDTYRARVPVLNAMQEARAQQRSVRQEERNAIRRRDRRQITIFKQRKSIIDNSPHLTPCLELLRQLLTLMGKDGMSSDETEPEAHPLFKSFRRKRRPWVNPVITRAFKWLDSCRLRPLSDRSVFRNIFPRRLPDHRADSVGEPKPGLPRNVYDPTFFEALSPHRKELLQVTEELDLSPLMDIGGPE</sequence>
<dbReference type="Proteomes" id="UP001148662">
    <property type="component" value="Unassembled WGS sequence"/>
</dbReference>
<proteinExistence type="predicted"/>
<gene>
    <name evidence="1" type="ORF">NM688_g3142</name>
</gene>
<accession>A0ACC1T6K7</accession>